<proteinExistence type="predicted"/>
<organism evidence="2 3">
    <name type="scientific">Marasmius tenuissimus</name>
    <dbReference type="NCBI Taxonomy" id="585030"/>
    <lineage>
        <taxon>Eukaryota</taxon>
        <taxon>Fungi</taxon>
        <taxon>Dikarya</taxon>
        <taxon>Basidiomycota</taxon>
        <taxon>Agaricomycotina</taxon>
        <taxon>Agaricomycetes</taxon>
        <taxon>Agaricomycetidae</taxon>
        <taxon>Agaricales</taxon>
        <taxon>Marasmiineae</taxon>
        <taxon>Marasmiaceae</taxon>
        <taxon>Marasmius</taxon>
    </lineage>
</organism>
<dbReference type="Proteomes" id="UP001437256">
    <property type="component" value="Unassembled WGS sequence"/>
</dbReference>
<evidence type="ECO:0000313" key="3">
    <source>
        <dbReference type="Proteomes" id="UP001437256"/>
    </source>
</evidence>
<accession>A0ABR2Z6C0</accession>
<evidence type="ECO:0000313" key="2">
    <source>
        <dbReference type="EMBL" id="KAL0056813.1"/>
    </source>
</evidence>
<name>A0ABR2Z6C0_9AGAR</name>
<reference evidence="2 3" key="1">
    <citation type="submission" date="2024-05" db="EMBL/GenBank/DDBJ databases">
        <title>A draft genome resource for the thread blight pathogen Marasmius tenuissimus strain MS-2.</title>
        <authorList>
            <person name="Yulfo-Soto G.E."/>
            <person name="Baruah I.K."/>
            <person name="Amoako-Attah I."/>
            <person name="Bukari Y."/>
            <person name="Meinhardt L.W."/>
            <person name="Bailey B.A."/>
            <person name="Cohen S.P."/>
        </authorList>
    </citation>
    <scope>NUCLEOTIDE SEQUENCE [LARGE SCALE GENOMIC DNA]</scope>
    <source>
        <strain evidence="2 3">MS-2</strain>
    </source>
</reference>
<dbReference type="EMBL" id="JBBXMP010000920">
    <property type="protein sequence ID" value="KAL0056813.1"/>
    <property type="molecule type" value="Genomic_DNA"/>
</dbReference>
<keyword evidence="3" id="KW-1185">Reference proteome</keyword>
<evidence type="ECO:0000256" key="1">
    <source>
        <dbReference type="SAM" id="MobiDB-lite"/>
    </source>
</evidence>
<feature type="region of interest" description="Disordered" evidence="1">
    <location>
        <begin position="609"/>
        <end position="631"/>
    </location>
</feature>
<protein>
    <submittedName>
        <fullName evidence="2">Uncharacterized protein</fullName>
    </submittedName>
</protein>
<gene>
    <name evidence="2" type="ORF">AAF712_016576</name>
</gene>
<comment type="caution">
    <text evidence="2">The sequence shown here is derived from an EMBL/GenBank/DDBJ whole genome shotgun (WGS) entry which is preliminary data.</text>
</comment>
<sequence length="631" mass="72289">MTTFHCAGDLNITRGNFSVVHGNQIINYNSHDVYFERSNGRNSIRFQPGEEWKEMLYQEYERVPIGRIKLTRTLCYAPLVAQRRRYITTSSGEEDHLEAERVIEIASTINGREESLPSLSIRYAGRDAKELFKQDCIHFSRQRTTIIPQLRAFNDSDIPIIIFNEELVSIRHFLEHNLYSVQALTYLGFQIHSNNLLLGTSDELRAWLLSASEEGDLKHLLWFRPQTGALCFGPPGPHPERHPNDNLPFWINRSAVEHSSGSALLARSKPSLPLNACNNAIFLDWIMHNLHETEALYSMCSSAVQRTSGPAHRGTCRWKEHLLTEECTAWKDCSRRVLKIPFSDGWYYDTFPTLRASKATEKGGMRFLLMGEFPNLPGFAVEEEGGTDTQPFSREERWLSQAGWFFSSMRVPRAEWSSYGLHLFPIAMPFGDRFLTWQTAIITGVTLQLSTDEKYNCWYKNLGSPCYPCYLFVLPAPQLSNSVPDIETWLRGENLYYYSYDPEGGSVITEEERIALGLFSFTSEVCIEYAYWDAGAYDFMEQWQNAKGFDYATRDYAESLGMSILEIDPQDKRRLDDVMGFQVDGEGKDLTLSIYELLDSPMELDSDFPSMRSGDDAPLSSSDVDMDVDNW</sequence>